<dbReference type="AlphaFoldDB" id="I0UU67"/>
<protein>
    <submittedName>
        <fullName evidence="2">Uncharacterized protein</fullName>
    </submittedName>
</protein>
<feature type="transmembrane region" description="Helical" evidence="1">
    <location>
        <begin position="20"/>
        <end position="37"/>
    </location>
</feature>
<dbReference type="EMBL" id="AJJQ01000020">
    <property type="protein sequence ID" value="EID51420.1"/>
    <property type="molecule type" value="Genomic_DNA"/>
</dbReference>
<name>I0UU67_9MICC</name>
<keyword evidence="1" id="KW-0812">Transmembrane</keyword>
<keyword evidence="3" id="KW-1185">Reference proteome</keyword>
<evidence type="ECO:0000256" key="1">
    <source>
        <dbReference type="SAM" id="Phobius"/>
    </source>
</evidence>
<gene>
    <name evidence="2" type="ORF">HMPREF1324_1894</name>
</gene>
<evidence type="ECO:0000313" key="2">
    <source>
        <dbReference type="EMBL" id="EID51420.1"/>
    </source>
</evidence>
<dbReference type="PATRIC" id="fig|1125724.3.peg.845"/>
<accession>I0UU67</accession>
<comment type="caution">
    <text evidence="2">The sequence shown here is derived from an EMBL/GenBank/DDBJ whole genome shotgun (WGS) entry which is preliminary data.</text>
</comment>
<evidence type="ECO:0000313" key="3">
    <source>
        <dbReference type="Proteomes" id="UP000004863"/>
    </source>
</evidence>
<reference evidence="2" key="1">
    <citation type="submission" date="2012-03" db="EMBL/GenBank/DDBJ databases">
        <authorList>
            <person name="Durkin A.S."/>
            <person name="McCorrison J."/>
            <person name="Torralba M."/>
            <person name="Gillis M."/>
            <person name="Methe B."/>
            <person name="Sutton G."/>
            <person name="Nelson K.E."/>
        </authorList>
    </citation>
    <scope>NUCLEOTIDE SEQUENCE [LARGE SCALE GENOMIC DNA]</scope>
    <source>
        <strain evidence="2">F0474</strain>
    </source>
</reference>
<keyword evidence="1" id="KW-0472">Membrane</keyword>
<dbReference type="Proteomes" id="UP000004863">
    <property type="component" value="Unassembled WGS sequence"/>
</dbReference>
<keyword evidence="1" id="KW-1133">Transmembrane helix</keyword>
<sequence length="48" mass="5357">MPADLQEKSQRYFCLYRADFTLHGGSVLGFAVLLWVFEVKGGGLYCAV</sequence>
<proteinExistence type="predicted"/>
<organism evidence="2 3">
    <name type="scientific">Rothia aeria F0474</name>
    <dbReference type="NCBI Taxonomy" id="1125724"/>
    <lineage>
        <taxon>Bacteria</taxon>
        <taxon>Bacillati</taxon>
        <taxon>Actinomycetota</taxon>
        <taxon>Actinomycetes</taxon>
        <taxon>Micrococcales</taxon>
        <taxon>Micrococcaceae</taxon>
        <taxon>Rothia</taxon>
    </lineage>
</organism>